<keyword evidence="5" id="KW-0285">Flavoprotein</keyword>
<dbReference type="SMART" id="SM00928">
    <property type="entry name" value="NADH_4Fe-4S"/>
    <property type="match status" value="1"/>
</dbReference>
<dbReference type="EMBL" id="BAAAVM010000001">
    <property type="protein sequence ID" value="GAA3117400.1"/>
    <property type="molecule type" value="Genomic_DNA"/>
</dbReference>
<dbReference type="PANTHER" id="PTHR11780">
    <property type="entry name" value="NADH-UBIQUINONE OXIDOREDUCTASE FLAVOPROTEIN 1 NDUFV1"/>
    <property type="match status" value="1"/>
</dbReference>
<feature type="domain" description="4Fe-4S ferredoxin-type" evidence="10">
    <location>
        <begin position="429"/>
        <end position="457"/>
    </location>
</feature>
<dbReference type="InterPro" id="IPR037225">
    <property type="entry name" value="Nuo51_FMN-bd_sf"/>
</dbReference>
<gene>
    <name evidence="11" type="ORF">GCM10010521_01380</name>
</gene>
<comment type="similarity">
    <text evidence="3">Belongs to the complex I 51 kDa subunit family.</text>
</comment>
<comment type="cofactor">
    <cofactor evidence="2">
        <name>[4Fe-4S] cluster</name>
        <dbReference type="ChEBI" id="CHEBI:49883"/>
    </cofactor>
</comment>
<dbReference type="Gene3D" id="1.20.1440.230">
    <property type="entry name" value="NADH-ubiquinone oxidoreductase 51kDa subunit, iron-sulphur binding domain"/>
    <property type="match status" value="1"/>
</dbReference>
<evidence type="ECO:0000256" key="8">
    <source>
        <dbReference type="ARBA" id="ARBA00023004"/>
    </source>
</evidence>
<dbReference type="Pfam" id="PF10589">
    <property type="entry name" value="NADH_4Fe-4S"/>
    <property type="match status" value="1"/>
</dbReference>
<dbReference type="InterPro" id="IPR017896">
    <property type="entry name" value="4Fe4S_Fe-S-bd"/>
</dbReference>
<dbReference type="SUPFAM" id="SSF54862">
    <property type="entry name" value="4Fe-4S ferredoxins"/>
    <property type="match status" value="1"/>
</dbReference>
<evidence type="ECO:0000256" key="6">
    <source>
        <dbReference type="ARBA" id="ARBA00022643"/>
    </source>
</evidence>
<dbReference type="PROSITE" id="PS51379">
    <property type="entry name" value="4FE4S_FER_2"/>
    <property type="match status" value="1"/>
</dbReference>
<dbReference type="Gene3D" id="3.10.20.600">
    <property type="match status" value="1"/>
</dbReference>
<evidence type="ECO:0000256" key="1">
    <source>
        <dbReference type="ARBA" id="ARBA00001917"/>
    </source>
</evidence>
<dbReference type="InterPro" id="IPR037207">
    <property type="entry name" value="Nuop51_4Fe4S-bd_sf"/>
</dbReference>
<dbReference type="Gene3D" id="3.30.70.20">
    <property type="match status" value="1"/>
</dbReference>
<protein>
    <submittedName>
        <fullName evidence="11">NADH-quinone oxidoreductase subunit NuoF family protein</fullName>
    </submittedName>
</protein>
<keyword evidence="12" id="KW-1185">Reference proteome</keyword>
<evidence type="ECO:0000313" key="12">
    <source>
        <dbReference type="Proteomes" id="UP001500893"/>
    </source>
</evidence>
<sequence length="493" mass="49904">MRGPELELPAVRRLGTARLTAGLNRHRRLDLAAHRRVHPPLPPLDRDGLLALAEAVALRGRGGAGFPFARKARAALAGADRLGVPPVVVVNGAEGEPPSAKDKMLLARAPHLVLDGACLAAAAFGAEEIVIGVTAGSPGEISVPAALAERELPCPARTVCLPERFVSGESGALIRGVNGLPVAPTPLKGRAAHGGTAGVRRRATLLSNTETWAQLAIAARLGPDAYASVGTLAEPGTILLTVNRSGAAPLVVEAPAGTALGPMLDACGLEPGAGVLVSGYHGAWLRPLDAVGAPLSRAGLAALGGALGAGAIVTLPHDTCPLGEIARVTAWLAAESAGQCGPCKRGLPAAAESLALLAAGAAEPGVLDDARRALGAAQGGGACSHPDGTARFVRTALDVFADDLDAHLSGSGCGRPVHGVLPLPRVAGARLEVDWSRCSGHGLCTVLAPDVIRLGPHGYPTSTSVPVAPWQEHAARRTVNQCPALALRLRRTA</sequence>
<dbReference type="Pfam" id="PF13459">
    <property type="entry name" value="Fer4_15"/>
    <property type="match status" value="1"/>
</dbReference>
<dbReference type="RefSeq" id="WP_345046350.1">
    <property type="nucleotide sequence ID" value="NZ_BAAAVM010000001.1"/>
</dbReference>
<keyword evidence="8" id="KW-0408">Iron</keyword>
<dbReference type="InterPro" id="IPR019575">
    <property type="entry name" value="Nuop51_4Fe4S-bd"/>
</dbReference>
<evidence type="ECO:0000256" key="7">
    <source>
        <dbReference type="ARBA" id="ARBA00022723"/>
    </source>
</evidence>
<dbReference type="InterPro" id="IPR011538">
    <property type="entry name" value="Nuo51_FMN-bd"/>
</dbReference>
<proteinExistence type="inferred from homology"/>
<evidence type="ECO:0000256" key="3">
    <source>
        <dbReference type="ARBA" id="ARBA00007523"/>
    </source>
</evidence>
<dbReference type="PANTHER" id="PTHR11780:SF10">
    <property type="entry name" value="NADH DEHYDROGENASE [UBIQUINONE] FLAVOPROTEIN 1, MITOCHONDRIAL"/>
    <property type="match status" value="1"/>
</dbReference>
<dbReference type="Pfam" id="PF01512">
    <property type="entry name" value="Complex1_51K"/>
    <property type="match status" value="1"/>
</dbReference>
<evidence type="ECO:0000259" key="10">
    <source>
        <dbReference type="PROSITE" id="PS51379"/>
    </source>
</evidence>
<keyword evidence="6" id="KW-0288">FMN</keyword>
<evidence type="ECO:0000256" key="4">
    <source>
        <dbReference type="ARBA" id="ARBA00022485"/>
    </source>
</evidence>
<evidence type="ECO:0000313" key="11">
    <source>
        <dbReference type="EMBL" id="GAA3117400.1"/>
    </source>
</evidence>
<comment type="cofactor">
    <cofactor evidence="1">
        <name>FMN</name>
        <dbReference type="ChEBI" id="CHEBI:58210"/>
    </cofactor>
</comment>
<keyword evidence="7" id="KW-0479">Metal-binding</keyword>
<dbReference type="Gene3D" id="3.40.50.11540">
    <property type="entry name" value="NADH-ubiquinone oxidoreductase 51kDa subunit"/>
    <property type="match status" value="1"/>
</dbReference>
<organism evidence="11 12">
    <name type="scientific">Streptomyces rameus</name>
    <dbReference type="NCBI Taxonomy" id="68261"/>
    <lineage>
        <taxon>Bacteria</taxon>
        <taxon>Bacillati</taxon>
        <taxon>Actinomycetota</taxon>
        <taxon>Actinomycetes</taxon>
        <taxon>Kitasatosporales</taxon>
        <taxon>Streptomycetaceae</taxon>
        <taxon>Streptomyces</taxon>
    </lineage>
</organism>
<evidence type="ECO:0000256" key="5">
    <source>
        <dbReference type="ARBA" id="ARBA00022630"/>
    </source>
</evidence>
<name>A0ABP6MKE1_9ACTN</name>
<dbReference type="Proteomes" id="UP001500893">
    <property type="component" value="Unassembled WGS sequence"/>
</dbReference>
<dbReference type="InterPro" id="IPR050837">
    <property type="entry name" value="ComplexI_51kDa_subunit"/>
</dbReference>
<keyword evidence="4" id="KW-0004">4Fe-4S</keyword>
<comment type="caution">
    <text evidence="11">The sequence shown here is derived from an EMBL/GenBank/DDBJ whole genome shotgun (WGS) entry which is preliminary data.</text>
</comment>
<reference evidence="12" key="1">
    <citation type="journal article" date="2019" name="Int. J. Syst. Evol. Microbiol.">
        <title>The Global Catalogue of Microorganisms (GCM) 10K type strain sequencing project: providing services to taxonomists for standard genome sequencing and annotation.</title>
        <authorList>
            <consortium name="The Broad Institute Genomics Platform"/>
            <consortium name="The Broad Institute Genome Sequencing Center for Infectious Disease"/>
            <person name="Wu L."/>
            <person name="Ma J."/>
        </authorList>
    </citation>
    <scope>NUCLEOTIDE SEQUENCE [LARGE SCALE GENOMIC DNA]</scope>
    <source>
        <strain evidence="12">JCM 11574</strain>
    </source>
</reference>
<dbReference type="SUPFAM" id="SSF142019">
    <property type="entry name" value="Nqo1 FMN-binding domain-like"/>
    <property type="match status" value="1"/>
</dbReference>
<evidence type="ECO:0000256" key="2">
    <source>
        <dbReference type="ARBA" id="ARBA00001966"/>
    </source>
</evidence>
<accession>A0ABP6MKE1</accession>
<dbReference type="SUPFAM" id="SSF140490">
    <property type="entry name" value="Nqo1C-terminal domain-like"/>
    <property type="match status" value="1"/>
</dbReference>
<evidence type="ECO:0000256" key="9">
    <source>
        <dbReference type="ARBA" id="ARBA00023014"/>
    </source>
</evidence>
<keyword evidence="9" id="KW-0411">Iron-sulfur</keyword>